<comment type="caution">
    <text evidence="1">The sequence shown here is derived from an EMBL/GenBank/DDBJ whole genome shotgun (WGS) entry which is preliminary data.</text>
</comment>
<dbReference type="Proteomes" id="UP000305165">
    <property type="component" value="Unassembled WGS sequence"/>
</dbReference>
<organism evidence="1 2">
    <name type="scientific">Streptococcus suis</name>
    <dbReference type="NCBI Taxonomy" id="1307"/>
    <lineage>
        <taxon>Bacteria</taxon>
        <taxon>Bacillati</taxon>
        <taxon>Bacillota</taxon>
        <taxon>Bacilli</taxon>
        <taxon>Lactobacillales</taxon>
        <taxon>Streptococcaceae</taxon>
        <taxon>Streptococcus</taxon>
    </lineage>
</organism>
<gene>
    <name evidence="1" type="ORF">FAJ39_06915</name>
</gene>
<protein>
    <recommendedName>
        <fullName evidence="3">PepSY domain-containing protein</fullName>
    </recommendedName>
</protein>
<name>A0A4T2GKF5_STRSU</name>
<proteinExistence type="predicted"/>
<evidence type="ECO:0000313" key="1">
    <source>
        <dbReference type="EMBL" id="TIH99287.1"/>
    </source>
</evidence>
<evidence type="ECO:0008006" key="3">
    <source>
        <dbReference type="Google" id="ProtNLM"/>
    </source>
</evidence>
<dbReference type="EMBL" id="SSXO01000004">
    <property type="protein sequence ID" value="TIH99287.1"/>
    <property type="molecule type" value="Genomic_DNA"/>
</dbReference>
<sequence>MLKSVEAAKSIALKDLGLSASQVRFKEVDLEKGMYKIEAVANNSEFDYKINGITGQIMKKKVESKKVGNR</sequence>
<dbReference type="AlphaFoldDB" id="A0A4T2GKF5"/>
<dbReference type="OrthoDB" id="9780101at2"/>
<accession>A0A4T2GKF5</accession>
<evidence type="ECO:0000313" key="2">
    <source>
        <dbReference type="Proteomes" id="UP000305165"/>
    </source>
</evidence>
<reference evidence="1 2" key="1">
    <citation type="submission" date="2019-04" db="EMBL/GenBank/DDBJ databases">
        <title>Genome analysis of Streptococcus suis strain WUSS424.</title>
        <authorList>
            <person name="Chen H."/>
            <person name="Gao X."/>
            <person name="Wu Z."/>
        </authorList>
    </citation>
    <scope>NUCLEOTIDE SEQUENCE [LARGE SCALE GENOMIC DNA]</scope>
    <source>
        <strain evidence="1 2">WUSS424</strain>
    </source>
</reference>
<dbReference type="Gene3D" id="3.10.450.40">
    <property type="match status" value="1"/>
</dbReference>